<proteinExistence type="predicted"/>
<evidence type="ECO:0000259" key="2">
    <source>
        <dbReference type="Pfam" id="PF08387"/>
    </source>
</evidence>
<dbReference type="AlphaFoldDB" id="A0A7J6WQ86"/>
<dbReference type="Proteomes" id="UP000554482">
    <property type="component" value="Unassembled WGS sequence"/>
</dbReference>
<name>A0A7J6WQ86_THATH</name>
<dbReference type="Pfam" id="PF08387">
    <property type="entry name" value="FBD"/>
    <property type="match status" value="1"/>
</dbReference>
<evidence type="ECO:0000313" key="3">
    <source>
        <dbReference type="EMBL" id="KAF5199521.1"/>
    </source>
</evidence>
<dbReference type="InterPro" id="IPR036047">
    <property type="entry name" value="F-box-like_dom_sf"/>
</dbReference>
<reference evidence="3 4" key="1">
    <citation type="submission" date="2020-06" db="EMBL/GenBank/DDBJ databases">
        <title>Transcriptomic and genomic resources for Thalictrum thalictroides and T. hernandezii: Facilitating candidate gene discovery in an emerging model plant lineage.</title>
        <authorList>
            <person name="Arias T."/>
            <person name="Riano-Pachon D.M."/>
            <person name="Di Stilio V.S."/>
        </authorList>
    </citation>
    <scope>NUCLEOTIDE SEQUENCE [LARGE SCALE GENOMIC DNA]</scope>
    <source>
        <strain evidence="4">cv. WT478/WT964</strain>
        <tissue evidence="3">Leaves</tissue>
    </source>
</reference>
<dbReference type="PANTHER" id="PTHR31639">
    <property type="entry name" value="F-BOX PROTEIN-LIKE"/>
    <property type="match status" value="1"/>
</dbReference>
<protein>
    <submittedName>
        <fullName evidence="3">F-box/FBD/LRR-repeat protein</fullName>
    </submittedName>
</protein>
<accession>A0A7J6WQ86</accession>
<keyword evidence="4" id="KW-1185">Reference proteome</keyword>
<feature type="domain" description="FBD" evidence="2">
    <location>
        <begin position="146"/>
        <end position="173"/>
    </location>
</feature>
<dbReference type="PANTHER" id="PTHR31639:SF237">
    <property type="entry name" value="F-BOX DOMAIN-CONTAINING PROTEIN"/>
    <property type="match status" value="1"/>
</dbReference>
<comment type="caution">
    <text evidence="3">The sequence shown here is derived from an EMBL/GenBank/DDBJ whole genome shotgun (WGS) entry which is preliminary data.</text>
</comment>
<evidence type="ECO:0000313" key="4">
    <source>
        <dbReference type="Proteomes" id="UP000554482"/>
    </source>
</evidence>
<evidence type="ECO:0000259" key="1">
    <source>
        <dbReference type="Pfam" id="PF00646"/>
    </source>
</evidence>
<feature type="domain" description="F-box" evidence="1">
    <location>
        <begin position="19"/>
        <end position="53"/>
    </location>
</feature>
<gene>
    <name evidence="3" type="ORF">FRX31_010892</name>
</gene>
<sequence>MANDKRITFGSLDRLSNSPREVIDEILSRMPIRDAVKTSLLSKCWRYRWMSMPDLVFNSCSVLLCVEQEPITANLVNFVNKVLLLHKGIVSKFELDNFLEFGCSDVDHWVLVLSRKMAVWDRESALLYEENFWEARLLEEDAVFDHLKTVSLSQFKGEKNDMGFAQFILLNARGVNTFYIDWEENVVMDVKMPVLETLMRFQRTSPISKVIFKNKA</sequence>
<dbReference type="InterPro" id="IPR006566">
    <property type="entry name" value="FBD"/>
</dbReference>
<dbReference type="OrthoDB" id="612216at2759"/>
<dbReference type="EMBL" id="JABWDY010011843">
    <property type="protein sequence ID" value="KAF5199521.1"/>
    <property type="molecule type" value="Genomic_DNA"/>
</dbReference>
<dbReference type="Pfam" id="PF00646">
    <property type="entry name" value="F-box"/>
    <property type="match status" value="1"/>
</dbReference>
<dbReference type="InterPro" id="IPR001810">
    <property type="entry name" value="F-box_dom"/>
</dbReference>
<organism evidence="3 4">
    <name type="scientific">Thalictrum thalictroides</name>
    <name type="common">Rue-anemone</name>
    <name type="synonym">Anemone thalictroides</name>
    <dbReference type="NCBI Taxonomy" id="46969"/>
    <lineage>
        <taxon>Eukaryota</taxon>
        <taxon>Viridiplantae</taxon>
        <taxon>Streptophyta</taxon>
        <taxon>Embryophyta</taxon>
        <taxon>Tracheophyta</taxon>
        <taxon>Spermatophyta</taxon>
        <taxon>Magnoliopsida</taxon>
        <taxon>Ranunculales</taxon>
        <taxon>Ranunculaceae</taxon>
        <taxon>Thalictroideae</taxon>
        <taxon>Thalictrum</taxon>
    </lineage>
</organism>
<dbReference type="SUPFAM" id="SSF81383">
    <property type="entry name" value="F-box domain"/>
    <property type="match status" value="1"/>
</dbReference>